<dbReference type="PANTHER" id="PTHR28092">
    <property type="entry name" value="FACTOR-INDUCED GENE 1 PROTEIN"/>
    <property type="match status" value="1"/>
</dbReference>
<dbReference type="Proteomes" id="UP001595075">
    <property type="component" value="Unassembled WGS sequence"/>
</dbReference>
<dbReference type="InterPro" id="IPR033481">
    <property type="entry name" value="Dni1/Fig1"/>
</dbReference>
<comment type="caution">
    <text evidence="2">The sequence shown here is derived from an EMBL/GenBank/DDBJ whole genome shotgun (WGS) entry which is preliminary data.</text>
</comment>
<evidence type="ECO:0000256" key="1">
    <source>
        <dbReference type="SAM" id="Phobius"/>
    </source>
</evidence>
<keyword evidence="1" id="KW-1133">Transmembrane helix</keyword>
<keyword evidence="1" id="KW-0812">Transmembrane</keyword>
<keyword evidence="1" id="KW-0472">Membrane</keyword>
<sequence length="275" mass="30107">MTAIFPSRFKFRRDLMSFLGYHHVLMVFLSIAIITTSIVVAGCTTPSLANVYLLSLRYLNSSTSTTSSTHPEQLNPNISATFHNISDHPSLEVRAGYLGLCVRQNSEKWHCSRSAPSLVEIVELSRGSKDDPLNLLWIASNFRSQVVFVGLIFISIALSVLAIVLLSTFPRWHTETDDDGSEREVKPFPSKKISYSATALIGLASIFMFVSILWQHIVSATAAVMVDDLTYGAAKGSVGSAAMAIGWTAVSCLLLTFVATLIMVWSIKVLSELVD</sequence>
<feature type="transmembrane region" description="Helical" evidence="1">
    <location>
        <begin position="21"/>
        <end position="49"/>
    </location>
</feature>
<dbReference type="EMBL" id="JAZHXI010000015">
    <property type="protein sequence ID" value="KAL2063544.1"/>
    <property type="molecule type" value="Genomic_DNA"/>
</dbReference>
<feature type="transmembrane region" description="Helical" evidence="1">
    <location>
        <begin position="146"/>
        <end position="166"/>
    </location>
</feature>
<evidence type="ECO:0000313" key="2">
    <source>
        <dbReference type="EMBL" id="KAL2063544.1"/>
    </source>
</evidence>
<dbReference type="PANTHER" id="PTHR28092:SF1">
    <property type="entry name" value="FACTOR-INDUCED GENE 1 PROTEIN"/>
    <property type="match status" value="1"/>
</dbReference>
<proteinExistence type="predicted"/>
<reference evidence="2 3" key="1">
    <citation type="journal article" date="2024" name="Commun. Biol.">
        <title>Comparative genomic analysis of thermophilic fungi reveals convergent evolutionary adaptations and gene losses.</title>
        <authorList>
            <person name="Steindorff A.S."/>
            <person name="Aguilar-Pontes M.V."/>
            <person name="Robinson A.J."/>
            <person name="Andreopoulos B."/>
            <person name="LaButti K."/>
            <person name="Kuo A."/>
            <person name="Mondo S."/>
            <person name="Riley R."/>
            <person name="Otillar R."/>
            <person name="Haridas S."/>
            <person name="Lipzen A."/>
            <person name="Grimwood J."/>
            <person name="Schmutz J."/>
            <person name="Clum A."/>
            <person name="Reid I.D."/>
            <person name="Moisan M.C."/>
            <person name="Butler G."/>
            <person name="Nguyen T.T.M."/>
            <person name="Dewar K."/>
            <person name="Conant G."/>
            <person name="Drula E."/>
            <person name="Henrissat B."/>
            <person name="Hansel C."/>
            <person name="Singer S."/>
            <person name="Hutchinson M.I."/>
            <person name="de Vries R.P."/>
            <person name="Natvig D.O."/>
            <person name="Powell A.J."/>
            <person name="Tsang A."/>
            <person name="Grigoriev I.V."/>
        </authorList>
    </citation>
    <scope>NUCLEOTIDE SEQUENCE [LARGE SCALE GENOMIC DNA]</scope>
    <source>
        <strain evidence="2 3">CBS 494.80</strain>
    </source>
</reference>
<gene>
    <name evidence="2" type="ORF">VTL71DRAFT_5349</name>
</gene>
<name>A0ABR4C2H9_9HELO</name>
<protein>
    <recommendedName>
        <fullName evidence="4">Membrane fusion mating protein FIG1</fullName>
    </recommendedName>
</protein>
<evidence type="ECO:0000313" key="3">
    <source>
        <dbReference type="Proteomes" id="UP001595075"/>
    </source>
</evidence>
<dbReference type="Pfam" id="PF12351">
    <property type="entry name" value="Fig1"/>
    <property type="match status" value="1"/>
</dbReference>
<organism evidence="2 3">
    <name type="scientific">Oculimacula yallundae</name>
    <dbReference type="NCBI Taxonomy" id="86028"/>
    <lineage>
        <taxon>Eukaryota</taxon>
        <taxon>Fungi</taxon>
        <taxon>Dikarya</taxon>
        <taxon>Ascomycota</taxon>
        <taxon>Pezizomycotina</taxon>
        <taxon>Leotiomycetes</taxon>
        <taxon>Helotiales</taxon>
        <taxon>Ploettnerulaceae</taxon>
        <taxon>Oculimacula</taxon>
    </lineage>
</organism>
<keyword evidence="3" id="KW-1185">Reference proteome</keyword>
<accession>A0ABR4C2H9</accession>
<feature type="transmembrane region" description="Helical" evidence="1">
    <location>
        <begin position="193"/>
        <end position="217"/>
    </location>
</feature>
<feature type="transmembrane region" description="Helical" evidence="1">
    <location>
        <begin position="237"/>
        <end position="265"/>
    </location>
</feature>
<evidence type="ECO:0008006" key="4">
    <source>
        <dbReference type="Google" id="ProtNLM"/>
    </source>
</evidence>